<protein>
    <recommendedName>
        <fullName evidence="5">FAD dependent oxidoreductase domain-containing protein</fullName>
    </recommendedName>
</protein>
<evidence type="ECO:0000256" key="1">
    <source>
        <dbReference type="ARBA" id="ARBA00001974"/>
    </source>
</evidence>
<evidence type="ECO:0000256" key="2">
    <source>
        <dbReference type="ARBA" id="ARBA00022630"/>
    </source>
</evidence>
<dbReference type="RefSeq" id="WP_197427378.1">
    <property type="nucleotide sequence ID" value="NZ_LLYA01000159.1"/>
</dbReference>
<feature type="domain" description="FAD dependent oxidoreductase" evidence="5">
    <location>
        <begin position="9"/>
        <end position="366"/>
    </location>
</feature>
<dbReference type="SUPFAM" id="SSF51905">
    <property type="entry name" value="FAD/NAD(P)-binding domain"/>
    <property type="match status" value="1"/>
</dbReference>
<gene>
    <name evidence="6" type="ORF">CQ13_05025</name>
</gene>
<dbReference type="PANTHER" id="PTHR10961:SF10">
    <property type="entry name" value="FAD DEPENDENT OXIDOREDUCTASE DOMAIN-CONTAINING PROTEIN"/>
    <property type="match status" value="1"/>
</dbReference>
<evidence type="ECO:0000313" key="6">
    <source>
        <dbReference type="EMBL" id="KRR23413.1"/>
    </source>
</evidence>
<dbReference type="InterPro" id="IPR036188">
    <property type="entry name" value="FAD/NAD-bd_sf"/>
</dbReference>
<evidence type="ECO:0000256" key="3">
    <source>
        <dbReference type="ARBA" id="ARBA00022827"/>
    </source>
</evidence>
<comment type="cofactor">
    <cofactor evidence="1">
        <name>FAD</name>
        <dbReference type="ChEBI" id="CHEBI:57692"/>
    </cofactor>
</comment>
<keyword evidence="4" id="KW-0560">Oxidoreductase</keyword>
<proteinExistence type="predicted"/>
<keyword evidence="3" id="KW-0274">FAD</keyword>
<evidence type="ECO:0000259" key="5">
    <source>
        <dbReference type="Pfam" id="PF01266"/>
    </source>
</evidence>
<dbReference type="InterPro" id="IPR045170">
    <property type="entry name" value="MTOX"/>
</dbReference>
<dbReference type="Gene3D" id="3.50.50.60">
    <property type="entry name" value="FAD/NAD(P)-binding domain"/>
    <property type="match status" value="1"/>
</dbReference>
<accession>A0A0R3MZG9</accession>
<organism evidence="6 7">
    <name type="scientific">Bradyrhizobium retamae</name>
    <dbReference type="NCBI Taxonomy" id="1300035"/>
    <lineage>
        <taxon>Bacteria</taxon>
        <taxon>Pseudomonadati</taxon>
        <taxon>Pseudomonadota</taxon>
        <taxon>Alphaproteobacteria</taxon>
        <taxon>Hyphomicrobiales</taxon>
        <taxon>Nitrobacteraceae</taxon>
        <taxon>Bradyrhizobium</taxon>
    </lineage>
</organism>
<dbReference type="GO" id="GO:0050660">
    <property type="term" value="F:flavin adenine dinucleotide binding"/>
    <property type="evidence" value="ECO:0007669"/>
    <property type="project" value="InterPro"/>
</dbReference>
<evidence type="ECO:0000256" key="4">
    <source>
        <dbReference type="ARBA" id="ARBA00023002"/>
    </source>
</evidence>
<name>A0A0R3MZG9_9BRAD</name>
<dbReference type="Pfam" id="PF01266">
    <property type="entry name" value="DAO"/>
    <property type="match status" value="1"/>
</dbReference>
<evidence type="ECO:0000313" key="7">
    <source>
        <dbReference type="Proteomes" id="UP000052023"/>
    </source>
</evidence>
<reference evidence="6 7" key="1">
    <citation type="submission" date="2014-03" db="EMBL/GenBank/DDBJ databases">
        <title>Bradyrhizobium valentinum sp. nov., isolated from effective nodules of Lupinus mariae-josephae, a lupine endemic of basic-lime soils in Eastern Spain.</title>
        <authorList>
            <person name="Duran D."/>
            <person name="Rey L."/>
            <person name="Navarro A."/>
            <person name="Busquets A."/>
            <person name="Imperial J."/>
            <person name="Ruiz-Argueso T."/>
        </authorList>
    </citation>
    <scope>NUCLEOTIDE SEQUENCE [LARGE SCALE GENOMIC DNA]</scope>
    <source>
        <strain evidence="6 7">Ro19</strain>
    </source>
</reference>
<dbReference type="InterPro" id="IPR006076">
    <property type="entry name" value="FAD-dep_OxRdtase"/>
</dbReference>
<dbReference type="Proteomes" id="UP000052023">
    <property type="component" value="Unassembled WGS sequence"/>
</dbReference>
<comment type="caution">
    <text evidence="6">The sequence shown here is derived from an EMBL/GenBank/DDBJ whole genome shotgun (WGS) entry which is preliminary data.</text>
</comment>
<keyword evidence="2" id="KW-0285">Flavoprotein</keyword>
<dbReference type="EMBL" id="LLYA01000159">
    <property type="protein sequence ID" value="KRR23413.1"/>
    <property type="molecule type" value="Genomic_DNA"/>
</dbReference>
<dbReference type="Gene3D" id="3.30.9.10">
    <property type="entry name" value="D-Amino Acid Oxidase, subunit A, domain 2"/>
    <property type="match status" value="1"/>
</dbReference>
<dbReference type="AlphaFoldDB" id="A0A0R3MZG9"/>
<sequence>MSVNKAIKLVVIGRGLIGAAAARHLSKMGHDVALIGPNEPADYSRHNGVFGSHYDEGRITRSFDSDPFWRHVNCAAISRYGEISAESGMEFYREVGVLHVGPGENRDVASVGKIAVEAGILCEAYDDTALAERFPFLRSTAGMQGYFEPRNAGYISPRRLVRAQTIAAERAGARIIDEPALGISESGSGVTIRTRSGSVEAERVLVAAGGHTQSLLGQSLGFTVYARTAAMFRLGAAEVERLAGMPSMRCVGPKGENPYILPPIPYPDGQTWLKLGGDPVDLPLESEADIKDWFQSGGSIHVADGLQKQILDRIRDLKFEERRVVPCMTTFSDKGLPSIGPLSERVAVAFGCYGKSAKCSDELGRLAGMALLGEVRAELAR</sequence>
<dbReference type="GO" id="GO:0008115">
    <property type="term" value="F:sarcosine oxidase activity"/>
    <property type="evidence" value="ECO:0007669"/>
    <property type="project" value="TreeGrafter"/>
</dbReference>
<keyword evidence="7" id="KW-1185">Reference proteome</keyword>
<dbReference type="PANTHER" id="PTHR10961">
    <property type="entry name" value="PEROXISOMAL SARCOSINE OXIDASE"/>
    <property type="match status" value="1"/>
</dbReference>